<dbReference type="NCBIfam" id="TIGR01158">
    <property type="entry name" value="SUI1_rel"/>
    <property type="match status" value="1"/>
</dbReference>
<gene>
    <name evidence="5" type="ORF">LPB072_10380</name>
    <name evidence="6" type="ORF">LPB72_06995</name>
</gene>
<dbReference type="EMBL" id="LVWD01000007">
    <property type="protein sequence ID" value="OAD42651.1"/>
    <property type="molecule type" value="Genomic_DNA"/>
</dbReference>
<proteinExistence type="inferred from homology"/>
<dbReference type="OrthoDB" id="9792915at2"/>
<dbReference type="GO" id="GO:0003729">
    <property type="term" value="F:mRNA binding"/>
    <property type="evidence" value="ECO:0007669"/>
    <property type="project" value="TreeGrafter"/>
</dbReference>
<dbReference type="NCBIfam" id="NF005297">
    <property type="entry name" value="PRK06824.1"/>
    <property type="match status" value="1"/>
</dbReference>
<keyword evidence="5" id="KW-0396">Initiation factor</keyword>
<feature type="domain" description="SUI1" evidence="4">
    <location>
        <begin position="48"/>
        <end position="114"/>
    </location>
</feature>
<reference evidence="6 7" key="1">
    <citation type="submission" date="2016-02" db="EMBL/GenBank/DDBJ databases">
        <title>Draft genome sequence of Hydrogenophaga sp. LPB0072.</title>
        <authorList>
            <person name="Shin S.-K."/>
            <person name="Yi H."/>
        </authorList>
    </citation>
    <scope>NUCLEOTIDE SEQUENCE [LARGE SCALE GENOMIC DNA]</scope>
    <source>
        <strain evidence="6 7">LPB0072</strain>
    </source>
</reference>
<evidence type="ECO:0000256" key="1">
    <source>
        <dbReference type="ARBA" id="ARBA00005422"/>
    </source>
</evidence>
<name>A0A162Z0G0_9BURK</name>
<dbReference type="CDD" id="cd11567">
    <property type="entry name" value="YciH_like"/>
    <property type="match status" value="1"/>
</dbReference>
<accession>A0A162Z0G0</accession>
<dbReference type="Gene3D" id="3.30.780.10">
    <property type="entry name" value="SUI1-like domain"/>
    <property type="match status" value="1"/>
</dbReference>
<dbReference type="PANTHER" id="PTHR12789">
    <property type="entry name" value="DENSITY-REGULATED PROTEIN HOMOLOG"/>
    <property type="match status" value="1"/>
</dbReference>
<comment type="similarity">
    <text evidence="1">Belongs to the SUI1 family.</text>
</comment>
<dbReference type="STRING" id="1763535.LPB072_10380"/>
<dbReference type="AlphaFoldDB" id="A0A162Z0G0"/>
<dbReference type="Pfam" id="PF01253">
    <property type="entry name" value="SUI1"/>
    <property type="match status" value="1"/>
</dbReference>
<dbReference type="InterPro" id="IPR036877">
    <property type="entry name" value="SUI1_dom_sf"/>
</dbReference>
<evidence type="ECO:0000313" key="5">
    <source>
        <dbReference type="EMBL" id="AOW13201.1"/>
    </source>
</evidence>
<evidence type="ECO:0000256" key="2">
    <source>
        <dbReference type="ARBA" id="ARBA00022845"/>
    </source>
</evidence>
<dbReference type="RefSeq" id="WP_066087890.1">
    <property type="nucleotide sequence ID" value="NZ_CP017476.1"/>
</dbReference>
<dbReference type="PIRSF" id="PIRSF037511">
    <property type="entry name" value="Transl_init_SUI1_pro"/>
    <property type="match status" value="1"/>
</dbReference>
<dbReference type="GO" id="GO:0002188">
    <property type="term" value="P:translation reinitiation"/>
    <property type="evidence" value="ECO:0007669"/>
    <property type="project" value="TreeGrafter"/>
</dbReference>
<reference evidence="5 8" key="2">
    <citation type="submission" date="2016-10" db="EMBL/GenBank/DDBJ databases">
        <title>Hydorgenophaga sp. LPB0072 isolated from gastropod.</title>
        <authorList>
            <person name="Kim E."/>
            <person name="Yi H."/>
        </authorList>
    </citation>
    <scope>NUCLEOTIDE SEQUENCE [LARGE SCALE GENOMIC DNA]</scope>
    <source>
        <strain evidence="5 8">LPB0072</strain>
    </source>
</reference>
<dbReference type="Proteomes" id="UP000185657">
    <property type="component" value="Unassembled WGS sequence"/>
</dbReference>
<dbReference type="GO" id="GO:0001731">
    <property type="term" value="P:formation of translation preinitiation complex"/>
    <property type="evidence" value="ECO:0007669"/>
    <property type="project" value="TreeGrafter"/>
</dbReference>
<keyword evidence="3" id="KW-0648">Protein biosynthesis</keyword>
<organism evidence="5 8">
    <name type="scientific">Hydrogenophaga crassostreae</name>
    <dbReference type="NCBI Taxonomy" id="1763535"/>
    <lineage>
        <taxon>Bacteria</taxon>
        <taxon>Pseudomonadati</taxon>
        <taxon>Pseudomonadota</taxon>
        <taxon>Betaproteobacteria</taxon>
        <taxon>Burkholderiales</taxon>
        <taxon>Comamonadaceae</taxon>
        <taxon>Hydrogenophaga</taxon>
    </lineage>
</organism>
<dbReference type="Proteomes" id="UP000185680">
    <property type="component" value="Chromosome"/>
</dbReference>
<dbReference type="KEGG" id="hyl:LPB072_10380"/>
<dbReference type="InterPro" id="IPR050318">
    <property type="entry name" value="DENR/SUI1_TIF"/>
</dbReference>
<dbReference type="EMBL" id="CP017476">
    <property type="protein sequence ID" value="AOW13201.1"/>
    <property type="molecule type" value="Genomic_DNA"/>
</dbReference>
<dbReference type="InterPro" id="IPR005872">
    <property type="entry name" value="SUI1_arc_bac"/>
</dbReference>
<dbReference type="PANTHER" id="PTHR12789:SF0">
    <property type="entry name" value="DENSITY-REGULATED PROTEIN"/>
    <property type="match status" value="1"/>
</dbReference>
<dbReference type="PROSITE" id="PS50296">
    <property type="entry name" value="SUI1"/>
    <property type="match status" value="1"/>
</dbReference>
<dbReference type="InterPro" id="IPR001950">
    <property type="entry name" value="SUI1"/>
</dbReference>
<dbReference type="SUPFAM" id="SSF55159">
    <property type="entry name" value="eIF1-like"/>
    <property type="match status" value="1"/>
</dbReference>
<evidence type="ECO:0000313" key="8">
    <source>
        <dbReference type="Proteomes" id="UP000185680"/>
    </source>
</evidence>
<dbReference type="FunFam" id="3.30.780.10:FF:000002">
    <property type="entry name" value="Stress response translation initiation inhibitor"/>
    <property type="match status" value="1"/>
</dbReference>
<evidence type="ECO:0000256" key="3">
    <source>
        <dbReference type="ARBA" id="ARBA00022917"/>
    </source>
</evidence>
<evidence type="ECO:0000313" key="7">
    <source>
        <dbReference type="Proteomes" id="UP000185657"/>
    </source>
</evidence>
<keyword evidence="7" id="KW-1185">Reference proteome</keyword>
<dbReference type="GO" id="GO:0006417">
    <property type="term" value="P:regulation of translation"/>
    <property type="evidence" value="ECO:0007669"/>
    <property type="project" value="UniProtKB-KW"/>
</dbReference>
<protein>
    <submittedName>
        <fullName evidence="5 6">Translation initiation factor</fullName>
    </submittedName>
</protein>
<evidence type="ECO:0000313" key="6">
    <source>
        <dbReference type="EMBL" id="OAD42651.1"/>
    </source>
</evidence>
<sequence length="122" mass="12267">MKDKLKAAGLVYSTESGRMCPDCRQPVGACVCKANARAAAPAGDGVVRVSRETKGRGGKAVTVIKGVALDLAGLAALGKALKAACGTGGTVKDGVIEIQGDHVERIMAALQAKGHKVKRAGG</sequence>
<dbReference type="GO" id="GO:0003743">
    <property type="term" value="F:translation initiation factor activity"/>
    <property type="evidence" value="ECO:0007669"/>
    <property type="project" value="UniProtKB-KW"/>
</dbReference>
<keyword evidence="2" id="KW-0810">Translation regulation</keyword>
<evidence type="ECO:0000259" key="4">
    <source>
        <dbReference type="PROSITE" id="PS50296"/>
    </source>
</evidence>